<organism evidence="3 4">
    <name type="scientific">Butyricimonas faecalis</name>
    <dbReference type="NCBI Taxonomy" id="2093856"/>
    <lineage>
        <taxon>Bacteria</taxon>
        <taxon>Pseudomonadati</taxon>
        <taxon>Bacteroidota</taxon>
        <taxon>Bacteroidia</taxon>
        <taxon>Bacteroidales</taxon>
        <taxon>Odoribacteraceae</taxon>
        <taxon>Butyricimonas</taxon>
    </lineage>
</organism>
<dbReference type="EMBL" id="CP032819">
    <property type="protein sequence ID" value="AZS32087.1"/>
    <property type="molecule type" value="Genomic_DNA"/>
</dbReference>
<evidence type="ECO:0000256" key="1">
    <source>
        <dbReference type="ARBA" id="ARBA00004196"/>
    </source>
</evidence>
<name>A0A3Q9IU51_9BACT</name>
<dbReference type="KEGG" id="buy:D8S85_16745"/>
<keyword evidence="2" id="KW-0175">Coiled coil</keyword>
<dbReference type="Gene3D" id="2.40.30.170">
    <property type="match status" value="1"/>
</dbReference>
<dbReference type="SUPFAM" id="SSF111369">
    <property type="entry name" value="HlyD-like secretion proteins"/>
    <property type="match status" value="1"/>
</dbReference>
<dbReference type="AlphaFoldDB" id="A0A3Q9IU51"/>
<gene>
    <name evidence="3" type="ORF">D8S85_16745</name>
</gene>
<proteinExistence type="predicted"/>
<dbReference type="GO" id="GO:0030313">
    <property type="term" value="C:cell envelope"/>
    <property type="evidence" value="ECO:0007669"/>
    <property type="project" value="UniProtKB-SubCell"/>
</dbReference>
<dbReference type="OrthoDB" id="9778236at2"/>
<accession>A0A3Q9IU51</accession>
<keyword evidence="4" id="KW-1185">Reference proteome</keyword>
<reference evidence="3 4" key="1">
    <citation type="submission" date="2018-10" db="EMBL/GenBank/DDBJ databases">
        <title>Butyricimonas faecalis sp. nov., isolated from human faeces and emended description of the genus Butyricimonas.</title>
        <authorList>
            <person name="Le Roy T."/>
            <person name="Van der Smissen P."/>
            <person name="Paquot A."/>
            <person name="Delzenne N."/>
            <person name="Muccioli G."/>
            <person name="Collet J.-F."/>
            <person name="Cani P.D."/>
        </authorList>
    </citation>
    <scope>NUCLEOTIDE SEQUENCE [LARGE SCALE GENOMIC DNA]</scope>
    <source>
        <strain evidence="3 4">H184</strain>
    </source>
</reference>
<dbReference type="Proteomes" id="UP000270673">
    <property type="component" value="Chromosome"/>
</dbReference>
<dbReference type="Gene3D" id="2.40.50.100">
    <property type="match status" value="1"/>
</dbReference>
<dbReference type="PANTHER" id="PTHR32347:SF23">
    <property type="entry name" value="BLL5650 PROTEIN"/>
    <property type="match status" value="1"/>
</dbReference>
<dbReference type="PROSITE" id="PS51257">
    <property type="entry name" value="PROKAR_LIPOPROTEIN"/>
    <property type="match status" value="1"/>
</dbReference>
<dbReference type="InterPro" id="IPR050465">
    <property type="entry name" value="UPF0194_transport"/>
</dbReference>
<evidence type="ECO:0000313" key="3">
    <source>
        <dbReference type="EMBL" id="AZS32087.1"/>
    </source>
</evidence>
<protein>
    <submittedName>
        <fullName evidence="3">HlyD family efflux transporter periplasmic adaptor subunit</fullName>
    </submittedName>
</protein>
<comment type="subcellular location">
    <subcellularLocation>
        <location evidence="1">Cell envelope</location>
    </subcellularLocation>
</comment>
<dbReference type="PANTHER" id="PTHR32347">
    <property type="entry name" value="EFFLUX SYSTEM COMPONENT YKNX-RELATED"/>
    <property type="match status" value="1"/>
</dbReference>
<evidence type="ECO:0000256" key="2">
    <source>
        <dbReference type="ARBA" id="ARBA00023054"/>
    </source>
</evidence>
<evidence type="ECO:0000313" key="4">
    <source>
        <dbReference type="Proteomes" id="UP000270673"/>
    </source>
</evidence>
<sequence length="301" mass="33558">MNSKILYTVFLACVFGVGCNHKMEKRQASGMFETREVVVSSEISGRVERLEVMEGDYVEAGKVVGLIDTMQLHWLKVQAQQAAVAVNERIPNLDKILEVYRLKVERGEKELARVERLLAGKAATQKQYDDVKAMVDEGRSALEGQTHQAEVMIAGAKAESAAIALKVDQVNDQIRRCLITNPVSGVVLAKYTEEQELAAPVKALYKIGDMKNMYLQVYVEGFQANRLKVGDSVKVFAQLGGGEEREYQGRISWIASDAEFVPKTVHTQDERDNLVYAVKIHVENDGVLRVGMYGDVKFDTL</sequence>